<dbReference type="PANTHER" id="PTHR31286:SF167">
    <property type="entry name" value="OS09G0268800 PROTEIN"/>
    <property type="match status" value="1"/>
</dbReference>
<dbReference type="Gramene" id="AUR62003398-RA">
    <property type="protein sequence ID" value="AUR62003398-RA:cds"/>
    <property type="gene ID" value="AUR62003398"/>
</dbReference>
<proteinExistence type="predicted"/>
<feature type="region of interest" description="Disordered" evidence="1">
    <location>
        <begin position="1"/>
        <end position="118"/>
    </location>
</feature>
<dbReference type="Pfam" id="PF14392">
    <property type="entry name" value="zf-CCHC_4"/>
    <property type="match status" value="1"/>
</dbReference>
<dbReference type="AlphaFoldDB" id="A0A803KWJ0"/>
<dbReference type="Proteomes" id="UP000596660">
    <property type="component" value="Unplaced"/>
</dbReference>
<dbReference type="EnsemblPlants" id="AUR62003398-RA">
    <property type="protein sequence ID" value="AUR62003398-RA:cds"/>
    <property type="gene ID" value="AUR62003398"/>
</dbReference>
<feature type="domain" description="Zinc knuckle CX2CX4HX4C" evidence="2">
    <location>
        <begin position="242"/>
        <end position="288"/>
    </location>
</feature>
<feature type="compositionally biased region" description="Polar residues" evidence="1">
    <location>
        <begin position="1"/>
        <end position="18"/>
    </location>
</feature>
<organism evidence="3 4">
    <name type="scientific">Chenopodium quinoa</name>
    <name type="common">Quinoa</name>
    <dbReference type="NCBI Taxonomy" id="63459"/>
    <lineage>
        <taxon>Eukaryota</taxon>
        <taxon>Viridiplantae</taxon>
        <taxon>Streptophyta</taxon>
        <taxon>Embryophyta</taxon>
        <taxon>Tracheophyta</taxon>
        <taxon>Spermatophyta</taxon>
        <taxon>Magnoliopsida</taxon>
        <taxon>eudicotyledons</taxon>
        <taxon>Gunneridae</taxon>
        <taxon>Pentapetalae</taxon>
        <taxon>Caryophyllales</taxon>
        <taxon>Chenopodiaceae</taxon>
        <taxon>Chenopodioideae</taxon>
        <taxon>Atripliceae</taxon>
        <taxon>Chenopodium</taxon>
    </lineage>
</organism>
<protein>
    <recommendedName>
        <fullName evidence="2">Zinc knuckle CX2CX4HX4C domain-containing protein</fullName>
    </recommendedName>
</protein>
<sequence length="389" mass="44361">MHSPTQIRPGHSSDQGKPNATPGPAPLHSSASRAGPASSSRPQTEEVLADLTPPWLSHPSPEEHSQSQPRSASNAEPMPSVDQTRDGPLMPSNQPTLLPDEEAPHFQPRSFIGPNPPSEHYVQHIVNTRLIRRGEIRIHRSGPYFLFECRDILDLEGLIQAGTSVFDGRLINFRRYQEDLVPYQMSFSLSRAWVRIYGLPLAYLTPSWASQILRHVGYIEEVDHKGEELPAHAELRARVLIDLSIPLIPGCFIPLEGNRVIWVYLRYEGVFRFCKMCGCVGHTTSRCNLHGAVARRRVRRRLDEVEADGVRVLYGPEEYPFYSNLIRGLPDWYKYRNKALYLCQHEIQGGFYVNRRAQRDGGSFEGNHHFEEYSSSQENEGSEDFFYRK</sequence>
<evidence type="ECO:0000259" key="2">
    <source>
        <dbReference type="Pfam" id="PF14392"/>
    </source>
</evidence>
<reference evidence="3" key="2">
    <citation type="submission" date="2021-03" db="UniProtKB">
        <authorList>
            <consortium name="EnsemblPlants"/>
        </authorList>
    </citation>
    <scope>IDENTIFICATION</scope>
</reference>
<evidence type="ECO:0000313" key="4">
    <source>
        <dbReference type="Proteomes" id="UP000596660"/>
    </source>
</evidence>
<accession>A0A803KWJ0</accession>
<dbReference type="InterPro" id="IPR040256">
    <property type="entry name" value="At4g02000-like"/>
</dbReference>
<keyword evidence="4" id="KW-1185">Reference proteome</keyword>
<name>A0A803KWJ0_CHEQI</name>
<reference evidence="3" key="1">
    <citation type="journal article" date="2017" name="Nature">
        <title>The genome of Chenopodium quinoa.</title>
        <authorList>
            <person name="Jarvis D.E."/>
            <person name="Ho Y.S."/>
            <person name="Lightfoot D.J."/>
            <person name="Schmoeckel S.M."/>
            <person name="Li B."/>
            <person name="Borm T.J.A."/>
            <person name="Ohyanagi H."/>
            <person name="Mineta K."/>
            <person name="Michell C.T."/>
            <person name="Saber N."/>
            <person name="Kharbatia N.M."/>
            <person name="Rupper R.R."/>
            <person name="Sharp A.R."/>
            <person name="Dally N."/>
            <person name="Boughton B.A."/>
            <person name="Woo Y.H."/>
            <person name="Gao G."/>
            <person name="Schijlen E.G.W.M."/>
            <person name="Guo X."/>
            <person name="Momin A.A."/>
            <person name="Negrao S."/>
            <person name="Al-Babili S."/>
            <person name="Gehring C."/>
            <person name="Roessner U."/>
            <person name="Jung C."/>
            <person name="Murphy K."/>
            <person name="Arold S.T."/>
            <person name="Gojobori T."/>
            <person name="van der Linden C.G."/>
            <person name="van Loo E.N."/>
            <person name="Jellen E.N."/>
            <person name="Maughan P.J."/>
            <person name="Tester M."/>
        </authorList>
    </citation>
    <scope>NUCLEOTIDE SEQUENCE [LARGE SCALE GENOMIC DNA]</scope>
    <source>
        <strain evidence="3">cv. PI 614886</strain>
    </source>
</reference>
<dbReference type="PANTHER" id="PTHR31286">
    <property type="entry name" value="GLYCINE-RICH CELL WALL STRUCTURAL PROTEIN 1.8-LIKE"/>
    <property type="match status" value="1"/>
</dbReference>
<feature type="compositionally biased region" description="Low complexity" evidence="1">
    <location>
        <begin position="29"/>
        <end position="42"/>
    </location>
</feature>
<evidence type="ECO:0000256" key="1">
    <source>
        <dbReference type="SAM" id="MobiDB-lite"/>
    </source>
</evidence>
<evidence type="ECO:0000313" key="3">
    <source>
        <dbReference type="EnsemblPlants" id="AUR62003398-RA:cds"/>
    </source>
</evidence>
<dbReference type="InterPro" id="IPR025836">
    <property type="entry name" value="Zn_knuckle_CX2CX4HX4C"/>
</dbReference>